<gene>
    <name evidence="2" type="primary">OSIGBa0159H11-OSIGBa0137A07.11</name>
</gene>
<accession>Q01HU8</accession>
<dbReference type="AlphaFoldDB" id="Q01HU8"/>
<protein>
    <submittedName>
        <fullName evidence="2">OSIGBa0159H11-OSIGBa0137A07.11 protein</fullName>
    </submittedName>
</protein>
<feature type="domain" description="Reverse transcriptase" evidence="1">
    <location>
        <begin position="821"/>
        <end position="933"/>
    </location>
</feature>
<dbReference type="CDD" id="cd01650">
    <property type="entry name" value="RT_nLTR_like"/>
    <property type="match status" value="1"/>
</dbReference>
<dbReference type="Pfam" id="PF00078">
    <property type="entry name" value="RVT_1"/>
    <property type="match status" value="1"/>
</dbReference>
<sequence>MTVLRVFNPKAPAPAPADVFSNSSAVVTFKQGLSKSTAGRVSVHKRLQPVARDSLPPEGPSKVSASSRVLKSSRVISVVSHPPEQASVLLPSSSAWSEVKAKYWWRKQHSSRSSSTLEERTRLRRAHFLHVMEGRCFRCLESGHRVIDFLYLLSVGSVEGLDMKPSSAPRRDLALNPQWLLPLYPLCFQIQLSFPHSLLVQASLLRQASRERPPWMSSWCAGQTPPLLLLPPLGRSSATMRDLLCVPLWRGWLTTREGQWRKAPLLMTFRTAFRLHRRDVQVMKYYPEDFSVTLSRPADRAHILCQPRLDCHSGRSYHLKARDARQEAHHVYYRYRARLCMEGIPMHARTEAVAAKLIGRSPVLCGGRKKILMEMVVAHILAIIAAPGPFGVVSRAGRATLTVGSMIKASTTRTTKVASATKTPLPPEAAANTPGAELRFKFLVPPLQVRVQHSSSPSHRLLKPTQAATNLSPCNVRKPHRSKSPRGGAGALLIVPSSPPAELFFLHQDNCGNQDHLDDPMLEEAVINYSPDGGPEQQESPVYAPTAEGLAVLQSDVNASASDLIASLATPRFKQPLTPRSLKMIADLVEKGGCKKLKIKVAKGRNNFFFLPADGTRGGIILAADDNYYRLSQSQETRNLSPEEAALHRSLKAKTLGLAALNRIKIRQRSRLTWIKEGDANTKLFHIKANARRRKNFIHYLQTSTGFAISHQEKEDELFNFYSDRLGKFQSRELSLNWQSLGMSSFDLSDQEEAITMEELELTIKSLPSKKAPGPDGFISAFYKKCWDLIKHDLFNAVRSFTKLNQNQLDDLNCTHICLLPKKADASAPEHYRPISLIHSFAKIISKLLANRLAPRMAELVTANQSAFIRKRAIHDNFLYVQNLVKRFRRKKNPTLMMKLDISRAFDAVNWAYMMEVLSVLDAQEISNFKDLLNLFGKASGLQNNVHKTQILPIACEGLNVQYIPQDLPRALADFPTSYLGLPLHTRELRKIDFAPLIDKIGARTLSWKGKFFSSTGRETLVKYVLSSIPTYHLSAIPIPKWAIKKIDKIRRAFLWKGEEPENVKPGASLVNWPTVCRPKTMGGLGILDLHKFSTTLRVRWLWLRWVDNSKPWDQMELPCDESDIHLFQACTRISIGNGHKSLFWEDNWLQGVCPKDVSPNLFKLAMRKSRTVNKELLLNSWLFSFRQITNIEQIHELVQLGNMLQHIHLTSSMEDKIEWTQTSSGIYTAKSAYLAQFFGSEFNDNFKMGLCGYKANMAGSG</sequence>
<evidence type="ECO:0000259" key="1">
    <source>
        <dbReference type="Pfam" id="PF00078"/>
    </source>
</evidence>
<dbReference type="EMBL" id="CR855227">
    <property type="protein sequence ID" value="CAH67848.1"/>
    <property type="molecule type" value="Genomic_DNA"/>
</dbReference>
<name>Q01HU8_ORYSA</name>
<evidence type="ECO:0000313" key="2">
    <source>
        <dbReference type="EMBL" id="CAH67848.1"/>
    </source>
</evidence>
<proteinExistence type="predicted"/>
<dbReference type="PANTHER" id="PTHR33116:SF78">
    <property type="entry name" value="OS12G0587133 PROTEIN"/>
    <property type="match status" value="1"/>
</dbReference>
<reference evidence="2" key="1">
    <citation type="journal article" date="2002" name="Nature">
        <title>Sequence and analysis of rice chromosome 4.</title>
        <authorList>
            <person name="Feng Q."/>
            <person name="Zhang Y."/>
            <person name="Hao P."/>
            <person name="Wang S."/>
            <person name="Fu G."/>
            <person name="Huang Y."/>
            <person name="Li Y."/>
            <person name="Zhu J."/>
            <person name="Liu Y."/>
            <person name="Hu X."/>
            <person name="Jia P."/>
            <person name="Zhang Y."/>
            <person name="Zhao Q."/>
            <person name="Ying K."/>
            <person name="Yu S."/>
            <person name="Tang Y."/>
            <person name="Weng Q."/>
            <person name="Zhang L."/>
            <person name="Lu Y."/>
            <person name="Mu J."/>
            <person name="Lu Y."/>
            <person name="Zhang L.S."/>
            <person name="Yu Z."/>
            <person name="Fan D."/>
            <person name="Liu X."/>
            <person name="Lu T."/>
            <person name="Li C."/>
            <person name="Wu Y."/>
            <person name="Sun T."/>
            <person name="Lei H."/>
            <person name="Li T."/>
            <person name="Hu H."/>
            <person name="Guan J."/>
            <person name="Wu M."/>
            <person name="Zhang R."/>
            <person name="Zhou B."/>
            <person name="Chen Z."/>
            <person name="Chen L."/>
            <person name="Jin Z."/>
            <person name="Wang R."/>
            <person name="Yin H."/>
            <person name="Cai Z."/>
            <person name="Ren S."/>
            <person name="Lv G."/>
            <person name="Gu W."/>
            <person name="Zhu G."/>
            <person name="Tu Y."/>
            <person name="Jia J."/>
            <person name="Zhang Y."/>
            <person name="Chen J."/>
            <person name="Kang H."/>
            <person name="Chen X."/>
            <person name="Shao C."/>
            <person name="Sun Y."/>
            <person name="Hu Q."/>
            <person name="Zhang X."/>
            <person name="Zhang W."/>
            <person name="Wang L."/>
            <person name="Ding C."/>
            <person name="Sheng H."/>
            <person name="Gu J."/>
            <person name="Chen S."/>
            <person name="Ni L."/>
            <person name="Zhu F."/>
            <person name="Chen W."/>
            <person name="Lan L."/>
            <person name="Lai Y."/>
            <person name="Cheng Z."/>
            <person name="Gu M."/>
            <person name="Jiang J."/>
            <person name="Li J."/>
            <person name="Hong G."/>
            <person name="Xue Y."/>
            <person name="Han B."/>
        </authorList>
    </citation>
    <scope>NUCLEOTIDE SEQUENCE</scope>
</reference>
<dbReference type="PANTHER" id="PTHR33116">
    <property type="entry name" value="REVERSE TRANSCRIPTASE ZINC-BINDING DOMAIN-CONTAINING PROTEIN-RELATED-RELATED"/>
    <property type="match status" value="1"/>
</dbReference>
<reference evidence="2" key="2">
    <citation type="submission" date="2004-10" db="EMBL/GenBank/DDBJ databases">
        <title>Chromosome-wide comparison between domesticated rice subspecies indica and japonica.</title>
        <authorList>
            <person name="Han B."/>
        </authorList>
    </citation>
    <scope>NUCLEOTIDE SEQUENCE</scope>
</reference>
<organism evidence="2">
    <name type="scientific">Oryza sativa</name>
    <name type="common">Rice</name>
    <dbReference type="NCBI Taxonomy" id="4530"/>
    <lineage>
        <taxon>Eukaryota</taxon>
        <taxon>Viridiplantae</taxon>
        <taxon>Streptophyta</taxon>
        <taxon>Embryophyta</taxon>
        <taxon>Tracheophyta</taxon>
        <taxon>Spermatophyta</taxon>
        <taxon>Magnoliopsida</taxon>
        <taxon>Liliopsida</taxon>
        <taxon>Poales</taxon>
        <taxon>Poaceae</taxon>
        <taxon>BOP clade</taxon>
        <taxon>Oryzoideae</taxon>
        <taxon>Oryzeae</taxon>
        <taxon>Oryzinae</taxon>
        <taxon>Oryza</taxon>
    </lineage>
</organism>
<dbReference type="InterPro" id="IPR000477">
    <property type="entry name" value="RT_dom"/>
</dbReference>